<feature type="coiled-coil region" evidence="12">
    <location>
        <begin position="201"/>
        <end position="242"/>
    </location>
</feature>
<dbReference type="SMART" id="SM01138">
    <property type="entry name" value="DP"/>
    <property type="match status" value="1"/>
</dbReference>
<dbReference type="Pfam" id="PF08781">
    <property type="entry name" value="DP"/>
    <property type="match status" value="2"/>
</dbReference>
<evidence type="ECO:0000256" key="10">
    <source>
        <dbReference type="ARBA" id="ARBA00023306"/>
    </source>
</evidence>
<dbReference type="PANTHER" id="PTHR12548">
    <property type="entry name" value="TRANSCRIPTION FACTOR DP"/>
    <property type="match status" value="1"/>
</dbReference>
<organism evidence="16">
    <name type="scientific">Brassica napus</name>
    <name type="common">Rape</name>
    <dbReference type="NCBI Taxonomy" id="3708"/>
    <lineage>
        <taxon>Eukaryota</taxon>
        <taxon>Viridiplantae</taxon>
        <taxon>Streptophyta</taxon>
        <taxon>Embryophyta</taxon>
        <taxon>Tracheophyta</taxon>
        <taxon>Spermatophyta</taxon>
        <taxon>Magnoliopsida</taxon>
        <taxon>eudicotyledons</taxon>
        <taxon>Gunneridae</taxon>
        <taxon>Pentapetalae</taxon>
        <taxon>rosids</taxon>
        <taxon>malvids</taxon>
        <taxon>Brassicales</taxon>
        <taxon>Brassicaceae</taxon>
        <taxon>Brassiceae</taxon>
        <taxon>Brassica</taxon>
    </lineage>
</organism>
<dbReference type="Gene3D" id="2.60.40.10">
    <property type="entry name" value="Immunoglobulins"/>
    <property type="match status" value="1"/>
</dbReference>
<dbReference type="InterPro" id="IPR003316">
    <property type="entry name" value="E2F_WHTH_DNA-bd_dom"/>
</dbReference>
<keyword evidence="10" id="KW-0131">Cell cycle</keyword>
<dbReference type="InterPro" id="IPR014756">
    <property type="entry name" value="Ig_E-set"/>
</dbReference>
<feature type="domain" description="Transcription factor DP C-terminal" evidence="14">
    <location>
        <begin position="199"/>
        <end position="373"/>
    </location>
</feature>
<sequence length="970" mass="107945">MTTTNGSNSNHNNRQHDDGSVTNNNNNPSNRSWGTVVSAQSVSTSGGSMGSPSSRSEQTTTVATTTSATDSAFIQLNNLDIQGDDAASQGPASGVKKKKRGQRATGPDKTGRGLRQFSMKVCEKVESKGRTTYNEVADELVAEFALPNNDGTPPDQQQYDEKNIRRRVYDALNVLMAMDIISKDKKEIQWRGLPRTSLSDIDELKAERLSLRNRIEKKTAYAQELEEQYVGLQNLIRRNEHLYSSGNAPSGGVALPFILVQVNFARSLVLVWSLSDCCCYTILHQTRPHATVEVEISEDMQLVHFDFNSTPFELHDDNFVLKTMKFCEQPPFNNAHSNNSQQTSHNILMLENNNQGPSTDPAPPQPADMYQSHPQLHSQPRVIPTPVTNNDAAQATSQSVSVKPENDRCWQLRSPTAMATLSLFSLASLQNRNPMFYHHRHQQQRQLLFVSHLKKKNSGFVCFACSIKQTRVRKRVKSNEELRSEILEFVASAGLPPGHVPSMKELSAHERVDLANVVRRRGYKFIRDLLANSEDCNELTSPSGVSLEDSLTEGQDEEALDSTEPPSSTEMYSTATDASVSLDQRTHNFTEEVDEECGGVIENESSLSAVSRMEDSTSNSSEREADNVLVAEDAPLTDDHCTSQDLNYTKNVVESVATESLSGENAENFQNQQIDDMAENRSGRADDSVVEADDKDGMLSLSSSASSIEEKTARFIQNGYLDTVDDGMLEPVSDDEYNIPNESCPEETKVSAETIKGGEYSHGGQRSVSMAPNGSAVAYEEVTYATEANNSQRNSDHQYGNAELDKDSHAETMKRENQVEITRLRFMLRQKELELSRLKEQIEKEKLSLSVLQRKAETEIQKAQMLVSQKDVELQEAEESLSGLQEVEIEYCGDGNVVEVTGSFNGWEHRVGLGLETSKSTGKQKCWSTLLWLYPGTYEIKFIVDGQWITDPQRDSVTRGHITNNILKVD</sequence>
<evidence type="ECO:0000256" key="11">
    <source>
        <dbReference type="RuleBase" id="RU003796"/>
    </source>
</evidence>
<dbReference type="Gene3D" id="1.10.10.10">
    <property type="entry name" value="Winged helix-like DNA-binding domain superfamily/Winged helix DNA-binding domain"/>
    <property type="match status" value="1"/>
</dbReference>
<keyword evidence="6 12" id="KW-0175">Coiled coil</keyword>
<name>A0A816J421_BRANA</name>
<evidence type="ECO:0000256" key="8">
    <source>
        <dbReference type="ARBA" id="ARBA00023163"/>
    </source>
</evidence>
<feature type="compositionally biased region" description="Low complexity" evidence="13">
    <location>
        <begin position="1"/>
        <end position="12"/>
    </location>
</feature>
<evidence type="ECO:0000256" key="5">
    <source>
        <dbReference type="ARBA" id="ARBA00023015"/>
    </source>
</evidence>
<dbReference type="InterPro" id="IPR038168">
    <property type="entry name" value="TF_DP_C_sf"/>
</dbReference>
<dbReference type="GO" id="GO:0009507">
    <property type="term" value="C:chloroplast"/>
    <property type="evidence" value="ECO:0007669"/>
    <property type="project" value="UniProtKB-ARBA"/>
</dbReference>
<dbReference type="Gene3D" id="1.20.140.80">
    <property type="entry name" value="Transcription factor DP"/>
    <property type="match status" value="1"/>
</dbReference>
<reference evidence="16" key="1">
    <citation type="submission" date="2021-01" db="EMBL/GenBank/DDBJ databases">
        <authorList>
            <consortium name="Genoscope - CEA"/>
            <person name="William W."/>
        </authorList>
    </citation>
    <scope>NUCLEOTIDE SEQUENCE</scope>
</reference>
<dbReference type="SUPFAM" id="SSF81296">
    <property type="entry name" value="E set domains"/>
    <property type="match status" value="1"/>
</dbReference>
<evidence type="ECO:0000256" key="1">
    <source>
        <dbReference type="ARBA" id="ARBA00004123"/>
    </source>
</evidence>
<dbReference type="InterPro" id="IPR036390">
    <property type="entry name" value="WH_DNA-bd_sf"/>
</dbReference>
<dbReference type="GO" id="GO:0003677">
    <property type="term" value="F:DNA binding"/>
    <property type="evidence" value="ECO:0007669"/>
    <property type="project" value="UniProtKB-KW"/>
</dbReference>
<feature type="region of interest" description="Disordered" evidence="13">
    <location>
        <begin position="789"/>
        <end position="808"/>
    </location>
</feature>
<dbReference type="GO" id="GO:0070176">
    <property type="term" value="C:DRM complex"/>
    <property type="evidence" value="ECO:0007669"/>
    <property type="project" value="UniProtKB-ARBA"/>
</dbReference>
<dbReference type="Pfam" id="PF02319">
    <property type="entry name" value="WHD_E2F_TDP"/>
    <property type="match status" value="1"/>
</dbReference>
<evidence type="ECO:0000256" key="13">
    <source>
        <dbReference type="SAM" id="MobiDB-lite"/>
    </source>
</evidence>
<feature type="region of interest" description="Disordered" evidence="13">
    <location>
        <begin position="659"/>
        <end position="697"/>
    </location>
</feature>
<dbReference type="InterPro" id="IPR037241">
    <property type="entry name" value="E2F-DP_heterodim"/>
</dbReference>
<dbReference type="SMART" id="SM01372">
    <property type="entry name" value="E2F_TDP"/>
    <property type="match status" value="1"/>
</dbReference>
<evidence type="ECO:0000256" key="9">
    <source>
        <dbReference type="ARBA" id="ARBA00023242"/>
    </source>
</evidence>
<dbReference type="InterPro" id="IPR032640">
    <property type="entry name" value="AMPK1_CBM"/>
</dbReference>
<feature type="coiled-coil region" evidence="12">
    <location>
        <begin position="821"/>
        <end position="887"/>
    </location>
</feature>
<feature type="compositionally biased region" description="Basic and acidic residues" evidence="13">
    <location>
        <begin position="678"/>
        <end position="687"/>
    </location>
</feature>
<evidence type="ECO:0000256" key="7">
    <source>
        <dbReference type="ARBA" id="ARBA00023125"/>
    </source>
</evidence>
<feature type="compositionally biased region" description="Low complexity" evidence="13">
    <location>
        <begin position="41"/>
        <end position="64"/>
    </location>
</feature>
<comment type="similarity">
    <text evidence="3 11">Belongs to the E2F/DP family.</text>
</comment>
<dbReference type="Proteomes" id="UP001295469">
    <property type="component" value="Chromosome C09"/>
</dbReference>
<feature type="region of interest" description="Disordered" evidence="13">
    <location>
        <begin position="83"/>
        <end position="114"/>
    </location>
</feature>
<dbReference type="InterPro" id="IPR036388">
    <property type="entry name" value="WH-like_DNA-bd_sf"/>
</dbReference>
<dbReference type="GO" id="GO:0051726">
    <property type="term" value="P:regulation of cell cycle"/>
    <property type="evidence" value="ECO:0007669"/>
    <property type="project" value="InterPro"/>
</dbReference>
<gene>
    <name evidence="16" type="ORF">DARMORV10_C09P73390.1</name>
</gene>
<dbReference type="CDD" id="cd02859">
    <property type="entry name" value="E_set_AMPKbeta_like_N"/>
    <property type="match status" value="1"/>
</dbReference>
<dbReference type="SMR" id="A0A816J421"/>
<feature type="compositionally biased region" description="Polar residues" evidence="13">
    <location>
        <begin position="564"/>
        <end position="573"/>
    </location>
</feature>
<comment type="subcellular location">
    <subcellularLocation>
        <location evidence="2">Cytoplasm</location>
    </subcellularLocation>
    <subcellularLocation>
        <location evidence="1 11">Nucleus</location>
    </subcellularLocation>
</comment>
<keyword evidence="7 11" id="KW-0238">DNA-binding</keyword>
<evidence type="ECO:0000259" key="14">
    <source>
        <dbReference type="SMART" id="SM01138"/>
    </source>
</evidence>
<dbReference type="PANTHER" id="PTHR12548:SF9">
    <property type="entry name" value="TRANSCRIPTION FACTOR DP"/>
    <property type="match status" value="1"/>
</dbReference>
<feature type="compositionally biased region" description="Polar residues" evidence="13">
    <location>
        <begin position="28"/>
        <end position="40"/>
    </location>
</feature>
<dbReference type="AlphaFoldDB" id="A0A816J421"/>
<dbReference type="SUPFAM" id="SSF144074">
    <property type="entry name" value="E2F-DP heterodimerization region"/>
    <property type="match status" value="2"/>
</dbReference>
<dbReference type="Pfam" id="PF16561">
    <property type="entry name" value="AMPK1_CBM"/>
    <property type="match status" value="1"/>
</dbReference>
<keyword evidence="4" id="KW-0963">Cytoplasm</keyword>
<dbReference type="EMBL" id="HG994373">
    <property type="protein sequence ID" value="CAF1792152.1"/>
    <property type="molecule type" value="Genomic_DNA"/>
</dbReference>
<evidence type="ECO:0000256" key="12">
    <source>
        <dbReference type="SAM" id="Coils"/>
    </source>
</evidence>
<evidence type="ECO:0000259" key="15">
    <source>
        <dbReference type="SMART" id="SM01372"/>
    </source>
</evidence>
<evidence type="ECO:0000256" key="3">
    <source>
        <dbReference type="ARBA" id="ARBA00010940"/>
    </source>
</evidence>
<dbReference type="SUPFAM" id="SSF46785">
    <property type="entry name" value="Winged helix' DNA-binding domain"/>
    <property type="match status" value="1"/>
</dbReference>
<feature type="region of interest" description="Disordered" evidence="13">
    <location>
        <begin position="599"/>
        <end position="625"/>
    </location>
</feature>
<feature type="region of interest" description="Disordered" evidence="13">
    <location>
        <begin position="351"/>
        <end position="380"/>
    </location>
</feature>
<dbReference type="CDD" id="cd14458">
    <property type="entry name" value="DP_DD"/>
    <property type="match status" value="1"/>
</dbReference>
<keyword evidence="8 11" id="KW-0804">Transcription</keyword>
<evidence type="ECO:0000256" key="6">
    <source>
        <dbReference type="ARBA" id="ARBA00023054"/>
    </source>
</evidence>
<feature type="compositionally biased region" description="Polar residues" evidence="13">
    <location>
        <begin position="659"/>
        <end position="674"/>
    </location>
</feature>
<feature type="compositionally biased region" description="Acidic residues" evidence="13">
    <location>
        <begin position="550"/>
        <end position="561"/>
    </location>
</feature>
<feature type="domain" description="E2F/DP family winged-helix DNA-binding" evidence="15">
    <location>
        <begin position="109"/>
        <end position="192"/>
    </location>
</feature>
<dbReference type="GO" id="GO:0006355">
    <property type="term" value="P:regulation of DNA-templated transcription"/>
    <property type="evidence" value="ECO:0007669"/>
    <property type="project" value="InterPro"/>
</dbReference>
<accession>A0A816J421</accession>
<proteinExistence type="inferred from homology"/>
<evidence type="ECO:0000256" key="4">
    <source>
        <dbReference type="ARBA" id="ARBA00022490"/>
    </source>
</evidence>
<protein>
    <submittedName>
        <fullName evidence="16">(rape) hypothetical protein</fullName>
    </submittedName>
</protein>
<dbReference type="InterPro" id="IPR014889">
    <property type="entry name" value="Transc_factor_DP_C"/>
</dbReference>
<feature type="region of interest" description="Disordered" evidence="13">
    <location>
        <begin position="536"/>
        <end position="573"/>
    </location>
</feature>
<dbReference type="InterPro" id="IPR015648">
    <property type="entry name" value="Transcrpt_fac_DP"/>
</dbReference>
<feature type="region of interest" description="Disordered" evidence="13">
    <location>
        <begin position="1"/>
        <end position="64"/>
    </location>
</feature>
<keyword evidence="5 11" id="KW-0805">Transcription regulation</keyword>
<keyword evidence="9 11" id="KW-0539">Nucleus</keyword>
<dbReference type="InterPro" id="IPR013783">
    <property type="entry name" value="Ig-like_fold"/>
</dbReference>
<dbReference type="FunFam" id="1.10.10.10:FF:000187">
    <property type="entry name" value="Transcription factor-like protein DPB"/>
    <property type="match status" value="1"/>
</dbReference>
<evidence type="ECO:0000256" key="2">
    <source>
        <dbReference type="ARBA" id="ARBA00004496"/>
    </source>
</evidence>
<evidence type="ECO:0000313" key="16">
    <source>
        <dbReference type="EMBL" id="CAF1792152.1"/>
    </source>
</evidence>